<comment type="subunit">
    <text evidence="4 15">Monomer.</text>
</comment>
<dbReference type="InterPro" id="IPR013155">
    <property type="entry name" value="M/V/L/I-tRNA-synth_anticd-bd"/>
</dbReference>
<gene>
    <name evidence="15" type="primary">ileS</name>
    <name evidence="18" type="ORF">SAMN04489725_10269</name>
</gene>
<keyword evidence="12 15" id="KW-0030">Aminoacyl-tRNA synthetase</keyword>
<protein>
    <recommendedName>
        <fullName evidence="15">Isoleucine--tRNA ligase</fullName>
        <ecNumber evidence="15">6.1.1.5</ecNumber>
    </recommendedName>
    <alternativeName>
        <fullName evidence="15">Isoleucyl-tRNA synthetase</fullName>
        <shortName evidence="15">IleRS</shortName>
    </alternativeName>
</protein>
<dbReference type="InterPro" id="IPR009080">
    <property type="entry name" value="tRNAsynth_Ia_anticodon-bd"/>
</dbReference>
<dbReference type="InterPro" id="IPR002300">
    <property type="entry name" value="aa-tRNA-synth_Ia"/>
</dbReference>
<dbReference type="InterPro" id="IPR033709">
    <property type="entry name" value="Anticodon_Ile_ABEc"/>
</dbReference>
<keyword evidence="9 15" id="KW-0862">Zinc</keyword>
<keyword evidence="11 15" id="KW-0648">Protein biosynthesis</keyword>
<evidence type="ECO:0000256" key="6">
    <source>
        <dbReference type="ARBA" id="ARBA00022598"/>
    </source>
</evidence>
<sequence>MNMSIRKVDAKEPAKAREERVLSFWRDRDVFHASEQIREGCPEWVFYEGPPTANGLPHPGHVLTRVFKDLYPRYRTMKGFHVMRKAGWDTHGLPVEIEIEKKFHISGKKQIQEFGVEKFVQACRDSVFKYEMTWRQLTERLGYWTDLDHPYMTLTDDYIESVWHLLRTIFDKGLLVQGHRVSPYCPHCETTLSSHEVAQGYADVKDLSVTAKFRVKDGDVEGRPTYLLAWTTTPWTLPSNVALAVHDDLTYVLIHKAELGENVWVAEGLEENFLAEGDNVIDKKAGRDLVGTAYEPVFPYVVQDGKKHIVIASDHVTDDSGTGIVHMAPAHGEDDYKACQRAGLIFINFVDETGCYTSDVADYVGRFVKDEELNVDLVKSLAHRGLLYEKHKHEHAYPHCWRCDTPLIYYAIDSWFIRTTEFKDDLIRNSQSVNWIPPHVRDGRMGNFLENVIDWNLSRSRYWGTPLPIWRCEACARLECIGSKAELAAKAGRLPQELHKPYIDELTWPCSCGNGTMIRVPEVIDVWFDSGSMPFAQLHYPFENQALFQKLYPADFVCEAIDQTRGWFYSLLAISTAVTGKAPYKNVLVLGHVLDEHGKKMSKSKGNVIDPFEAFDMHGADALRFYFVANTQPWNSQLFYHRAVAESKAKFIDLLQNIHQFYALYAGIDEFDPRTAKEIPVAKRPLMDRWLLARLHQTIATADAAYERYDATTAARALQAFVDELSTWYVRRNRDRFWAPGMDDDKVSAYLTLYEALATTAMLAAPVTPFLAEDIYQNIVRLNGVRTDVPESVHLCDFPIPDLTLVDEALIREMATVLRVVETGRHLRNESKLKTRQPLSAIYVPNAERAVLGKFTEILKDELNVKEIRFVDLDEIAKPELYLHLAAVGKSFGKKTQQLNQAAKTATAEQIEAFRKHGAVELEGETLTTEHGEIRYQANFEGLVSVDNRGFVGLVTELTPELIEEGFVREIISKMQMMRKEVDYGVTHKVRFFADGDADLLGVIDRNRTRIESTVLIREWAKTPLADADLEKEWDVNGKKLTLAVGR</sequence>
<dbReference type="AlphaFoldDB" id="A0A1H2QVV0"/>
<dbReference type="Proteomes" id="UP000182589">
    <property type="component" value="Unassembled WGS sequence"/>
</dbReference>
<organism evidence="18 19">
    <name type="scientific">Alicyclobacillus hesperidum</name>
    <dbReference type="NCBI Taxonomy" id="89784"/>
    <lineage>
        <taxon>Bacteria</taxon>
        <taxon>Bacillati</taxon>
        <taxon>Bacillota</taxon>
        <taxon>Bacilli</taxon>
        <taxon>Bacillales</taxon>
        <taxon>Alicyclobacillaceae</taxon>
        <taxon>Alicyclobacillus</taxon>
    </lineage>
</organism>
<dbReference type="PANTHER" id="PTHR42780:SF1">
    <property type="entry name" value="ISOLEUCINE--TRNA LIGASE, CYTOPLASMIC"/>
    <property type="match status" value="1"/>
</dbReference>
<feature type="short sequence motif" description="'KMSKS' region" evidence="15">
    <location>
        <begin position="600"/>
        <end position="604"/>
    </location>
</feature>
<keyword evidence="8 15" id="KW-0547">Nucleotide-binding</keyword>
<dbReference type="HAMAP" id="MF_02003">
    <property type="entry name" value="Ile_tRNA_synth_type2"/>
    <property type="match status" value="1"/>
</dbReference>
<evidence type="ECO:0000256" key="14">
    <source>
        <dbReference type="ARBA" id="ARBA00048359"/>
    </source>
</evidence>
<dbReference type="GO" id="GO:0002161">
    <property type="term" value="F:aminoacyl-tRNA deacylase activity"/>
    <property type="evidence" value="ECO:0007669"/>
    <property type="project" value="InterPro"/>
</dbReference>
<dbReference type="STRING" id="89784.SAMN04489725_10269"/>
<evidence type="ECO:0000256" key="11">
    <source>
        <dbReference type="ARBA" id="ARBA00022917"/>
    </source>
</evidence>
<dbReference type="GO" id="GO:0000049">
    <property type="term" value="F:tRNA binding"/>
    <property type="evidence" value="ECO:0007669"/>
    <property type="project" value="InterPro"/>
</dbReference>
<dbReference type="CDD" id="cd07961">
    <property type="entry name" value="Anticodon_Ia_Ile_ABEc"/>
    <property type="match status" value="1"/>
</dbReference>
<feature type="short sequence motif" description="'HIGH' region" evidence="15">
    <location>
        <begin position="51"/>
        <end position="61"/>
    </location>
</feature>
<comment type="function">
    <text evidence="13 15">Catalyzes the attachment of isoleucine to tRNA(Ile). As IleRS can inadvertently accommodate and process structurally similar amino acids such as valine, to avoid such errors it has two additional distinct tRNA(Ile)-dependent editing activities. One activity is designated as 'pretransfer' editing and involves the hydrolysis of activated Val-AMP. The other activity is designated 'posttransfer' editing and involves deacylation of mischarged Val-tRNA(Ile).</text>
</comment>
<comment type="catalytic activity">
    <reaction evidence="14 15">
        <text>tRNA(Ile) + L-isoleucine + ATP = L-isoleucyl-tRNA(Ile) + AMP + diphosphate</text>
        <dbReference type="Rhea" id="RHEA:11060"/>
        <dbReference type="Rhea" id="RHEA-COMP:9666"/>
        <dbReference type="Rhea" id="RHEA-COMP:9695"/>
        <dbReference type="ChEBI" id="CHEBI:30616"/>
        <dbReference type="ChEBI" id="CHEBI:33019"/>
        <dbReference type="ChEBI" id="CHEBI:58045"/>
        <dbReference type="ChEBI" id="CHEBI:78442"/>
        <dbReference type="ChEBI" id="CHEBI:78528"/>
        <dbReference type="ChEBI" id="CHEBI:456215"/>
        <dbReference type="EC" id="6.1.1.5"/>
    </reaction>
</comment>
<dbReference type="EC" id="6.1.1.5" evidence="15"/>
<dbReference type="SUPFAM" id="SSF47323">
    <property type="entry name" value="Anticodon-binding domain of a subclass of class I aminoacyl-tRNA synthetases"/>
    <property type="match status" value="1"/>
</dbReference>
<dbReference type="Gene3D" id="1.10.730.10">
    <property type="entry name" value="Isoleucyl-tRNA Synthetase, Domain 1"/>
    <property type="match status" value="1"/>
</dbReference>
<evidence type="ECO:0000256" key="15">
    <source>
        <dbReference type="HAMAP-Rule" id="MF_02003"/>
    </source>
</evidence>
<feature type="binding site" evidence="15">
    <location>
        <position position="603"/>
    </location>
    <ligand>
        <name>ATP</name>
        <dbReference type="ChEBI" id="CHEBI:30616"/>
    </ligand>
</feature>
<reference evidence="19" key="1">
    <citation type="submission" date="2016-10" db="EMBL/GenBank/DDBJ databases">
        <authorList>
            <person name="Varghese N."/>
        </authorList>
    </citation>
    <scope>NUCLEOTIDE SEQUENCE [LARGE SCALE GENOMIC DNA]</scope>
    <source>
        <strain evidence="19">DSM 12489</strain>
    </source>
</reference>
<evidence type="ECO:0000256" key="7">
    <source>
        <dbReference type="ARBA" id="ARBA00022723"/>
    </source>
</evidence>
<evidence type="ECO:0000259" key="17">
    <source>
        <dbReference type="Pfam" id="PF08264"/>
    </source>
</evidence>
<keyword evidence="5 15" id="KW-0963">Cytoplasm</keyword>
<evidence type="ECO:0000313" key="18">
    <source>
        <dbReference type="EMBL" id="SDW11312.1"/>
    </source>
</evidence>
<proteinExistence type="inferred from homology"/>
<evidence type="ECO:0000256" key="2">
    <source>
        <dbReference type="ARBA" id="ARBA00004496"/>
    </source>
</evidence>
<dbReference type="SUPFAM" id="SSF52374">
    <property type="entry name" value="Nucleotidylyl transferase"/>
    <property type="match status" value="1"/>
</dbReference>
<dbReference type="InterPro" id="IPR002301">
    <property type="entry name" value="Ile-tRNA-ligase"/>
</dbReference>
<dbReference type="RefSeq" id="WP_074691624.1">
    <property type="nucleotide sequence ID" value="NZ_FNOJ01000002.1"/>
</dbReference>
<dbReference type="Pfam" id="PF19302">
    <property type="entry name" value="DUF5915"/>
    <property type="match status" value="1"/>
</dbReference>
<dbReference type="Gene3D" id="3.40.50.620">
    <property type="entry name" value="HUPs"/>
    <property type="match status" value="2"/>
</dbReference>
<keyword evidence="19" id="KW-1185">Reference proteome</keyword>
<evidence type="ECO:0000256" key="1">
    <source>
        <dbReference type="ARBA" id="ARBA00001947"/>
    </source>
</evidence>
<keyword evidence="10 15" id="KW-0067">ATP-binding</keyword>
<evidence type="ECO:0000256" key="9">
    <source>
        <dbReference type="ARBA" id="ARBA00022833"/>
    </source>
</evidence>
<dbReference type="PRINTS" id="PR00984">
    <property type="entry name" value="TRNASYNTHILE"/>
</dbReference>
<evidence type="ECO:0000256" key="5">
    <source>
        <dbReference type="ARBA" id="ARBA00022490"/>
    </source>
</evidence>
<evidence type="ECO:0000256" key="10">
    <source>
        <dbReference type="ARBA" id="ARBA00022840"/>
    </source>
</evidence>
<dbReference type="GO" id="GO:0005524">
    <property type="term" value="F:ATP binding"/>
    <property type="evidence" value="ECO:0007669"/>
    <property type="project" value="UniProtKB-UniRule"/>
</dbReference>
<comment type="cofactor">
    <cofactor evidence="1 15">
        <name>Zn(2+)</name>
        <dbReference type="ChEBI" id="CHEBI:29105"/>
    </cofactor>
</comment>
<feature type="domain" description="Aminoacyl-tRNA synthetase class Ia" evidence="16">
    <location>
        <begin position="21"/>
        <end position="632"/>
    </location>
</feature>
<evidence type="ECO:0000256" key="3">
    <source>
        <dbReference type="ARBA" id="ARBA00007078"/>
    </source>
</evidence>
<evidence type="ECO:0000256" key="8">
    <source>
        <dbReference type="ARBA" id="ARBA00022741"/>
    </source>
</evidence>
<dbReference type="Pfam" id="PF00133">
    <property type="entry name" value="tRNA-synt_1"/>
    <property type="match status" value="1"/>
</dbReference>
<comment type="subcellular location">
    <subcellularLocation>
        <location evidence="2 15">Cytoplasm</location>
    </subcellularLocation>
</comment>
<evidence type="ECO:0000256" key="12">
    <source>
        <dbReference type="ARBA" id="ARBA00023146"/>
    </source>
</evidence>
<dbReference type="InterPro" id="IPR014729">
    <property type="entry name" value="Rossmann-like_a/b/a_fold"/>
</dbReference>
<dbReference type="Gene3D" id="3.90.740.10">
    <property type="entry name" value="Valyl/Leucyl/Isoleucyl-tRNA synthetase, editing domain"/>
    <property type="match status" value="1"/>
</dbReference>
<dbReference type="PANTHER" id="PTHR42780">
    <property type="entry name" value="SOLEUCYL-TRNA SYNTHETASE"/>
    <property type="match status" value="1"/>
</dbReference>
<evidence type="ECO:0000256" key="4">
    <source>
        <dbReference type="ARBA" id="ARBA00011245"/>
    </source>
</evidence>
<dbReference type="EMBL" id="FNOJ01000002">
    <property type="protein sequence ID" value="SDW11312.1"/>
    <property type="molecule type" value="Genomic_DNA"/>
</dbReference>
<comment type="similarity">
    <text evidence="3 15">Belongs to the class-I aminoacyl-tRNA synthetase family. IleS type 2 subfamily.</text>
</comment>
<comment type="domain">
    <text evidence="15">IleRS has two distinct active sites: one for aminoacylation and one for editing. The misactivated valine is translocated from the active site to the editing site, which sterically excludes the correctly activated isoleucine. The single editing site contains two valyl binding pockets, one specific for each substrate (Val-AMP or Val-tRNA(Ile)).</text>
</comment>
<dbReference type="GO" id="GO:0005737">
    <property type="term" value="C:cytoplasm"/>
    <property type="evidence" value="ECO:0007669"/>
    <property type="project" value="UniProtKB-SubCell"/>
</dbReference>
<dbReference type="GO" id="GO:0006428">
    <property type="term" value="P:isoleucyl-tRNA aminoacylation"/>
    <property type="evidence" value="ECO:0007669"/>
    <property type="project" value="UniProtKB-UniRule"/>
</dbReference>
<name>A0A1H2QVV0_9BACL</name>
<dbReference type="GO" id="GO:0008270">
    <property type="term" value="F:zinc ion binding"/>
    <property type="evidence" value="ECO:0007669"/>
    <property type="project" value="UniProtKB-UniRule"/>
</dbReference>
<accession>A0A1H2QVV0</accession>
<dbReference type="NCBIfam" id="TIGR00392">
    <property type="entry name" value="ileS"/>
    <property type="match status" value="1"/>
</dbReference>
<dbReference type="Pfam" id="PF08264">
    <property type="entry name" value="Anticodon_1"/>
    <property type="match status" value="1"/>
</dbReference>
<dbReference type="SUPFAM" id="SSF50677">
    <property type="entry name" value="ValRS/IleRS/LeuRS editing domain"/>
    <property type="match status" value="1"/>
</dbReference>
<keyword evidence="6 15" id="KW-0436">Ligase</keyword>
<dbReference type="FunFam" id="3.40.50.620:FF:000063">
    <property type="entry name" value="Isoleucine--tRNA ligase"/>
    <property type="match status" value="1"/>
</dbReference>
<dbReference type="GO" id="GO:0004822">
    <property type="term" value="F:isoleucine-tRNA ligase activity"/>
    <property type="evidence" value="ECO:0007669"/>
    <property type="project" value="UniProtKB-UniRule"/>
</dbReference>
<dbReference type="CDD" id="cd00818">
    <property type="entry name" value="IleRS_core"/>
    <property type="match status" value="1"/>
</dbReference>
<dbReference type="FunFam" id="3.40.50.620:FF:000075">
    <property type="entry name" value="Isoleucine--tRNA ligase"/>
    <property type="match status" value="1"/>
</dbReference>
<keyword evidence="7 15" id="KW-0479">Metal-binding</keyword>
<feature type="domain" description="Methionyl/Valyl/Leucyl/Isoleucyl-tRNA synthetase anticodon-binding" evidence="17">
    <location>
        <begin position="688"/>
        <end position="842"/>
    </location>
</feature>
<dbReference type="InterPro" id="IPR009008">
    <property type="entry name" value="Val/Leu/Ile-tRNA-synth_edit"/>
</dbReference>
<evidence type="ECO:0000259" key="16">
    <source>
        <dbReference type="Pfam" id="PF00133"/>
    </source>
</evidence>
<dbReference type="InterPro" id="IPR023586">
    <property type="entry name" value="Ile-tRNA-ligase_type2"/>
</dbReference>
<evidence type="ECO:0000313" key="19">
    <source>
        <dbReference type="Proteomes" id="UP000182589"/>
    </source>
</evidence>
<evidence type="ECO:0000256" key="13">
    <source>
        <dbReference type="ARBA" id="ARBA00025217"/>
    </source>
</evidence>